<dbReference type="eggNOG" id="ENOG502SQ9W">
    <property type="taxonomic scope" value="Eukaryota"/>
</dbReference>
<feature type="region of interest" description="Disordered" evidence="1">
    <location>
        <begin position="166"/>
        <end position="203"/>
    </location>
</feature>
<keyword evidence="4" id="KW-1185">Reference proteome</keyword>
<dbReference type="EMBL" id="KB469305">
    <property type="protein sequence ID" value="EPQ53666.1"/>
    <property type="molecule type" value="Genomic_DNA"/>
</dbReference>
<feature type="transmembrane region" description="Helical" evidence="2">
    <location>
        <begin position="438"/>
        <end position="458"/>
    </location>
</feature>
<evidence type="ECO:0000256" key="1">
    <source>
        <dbReference type="SAM" id="MobiDB-lite"/>
    </source>
</evidence>
<proteinExistence type="predicted"/>
<name>S7Q144_GLOTA</name>
<evidence type="ECO:0000256" key="2">
    <source>
        <dbReference type="SAM" id="Phobius"/>
    </source>
</evidence>
<dbReference type="GeneID" id="19304357"/>
<evidence type="ECO:0000313" key="4">
    <source>
        <dbReference type="Proteomes" id="UP000030669"/>
    </source>
</evidence>
<accession>S7Q144</accession>
<dbReference type="OrthoDB" id="3256745at2759"/>
<dbReference type="AlphaFoldDB" id="S7Q144"/>
<dbReference type="KEGG" id="gtr:GLOTRDRAFT_139824"/>
<organism evidence="3 4">
    <name type="scientific">Gloeophyllum trabeum (strain ATCC 11539 / FP-39264 / Madison 617)</name>
    <name type="common">Brown rot fungus</name>
    <dbReference type="NCBI Taxonomy" id="670483"/>
    <lineage>
        <taxon>Eukaryota</taxon>
        <taxon>Fungi</taxon>
        <taxon>Dikarya</taxon>
        <taxon>Basidiomycota</taxon>
        <taxon>Agaricomycotina</taxon>
        <taxon>Agaricomycetes</taxon>
        <taxon>Gloeophyllales</taxon>
        <taxon>Gloeophyllaceae</taxon>
        <taxon>Gloeophyllum</taxon>
    </lineage>
</organism>
<feature type="transmembrane region" description="Helical" evidence="2">
    <location>
        <begin position="33"/>
        <end position="53"/>
    </location>
</feature>
<gene>
    <name evidence="3" type="ORF">GLOTRDRAFT_139824</name>
</gene>
<reference evidence="3 4" key="1">
    <citation type="journal article" date="2012" name="Science">
        <title>The Paleozoic origin of enzymatic lignin decomposition reconstructed from 31 fungal genomes.</title>
        <authorList>
            <person name="Floudas D."/>
            <person name="Binder M."/>
            <person name="Riley R."/>
            <person name="Barry K."/>
            <person name="Blanchette R.A."/>
            <person name="Henrissat B."/>
            <person name="Martinez A.T."/>
            <person name="Otillar R."/>
            <person name="Spatafora J.W."/>
            <person name="Yadav J.S."/>
            <person name="Aerts A."/>
            <person name="Benoit I."/>
            <person name="Boyd A."/>
            <person name="Carlson A."/>
            <person name="Copeland A."/>
            <person name="Coutinho P.M."/>
            <person name="de Vries R.P."/>
            <person name="Ferreira P."/>
            <person name="Findley K."/>
            <person name="Foster B."/>
            <person name="Gaskell J."/>
            <person name="Glotzer D."/>
            <person name="Gorecki P."/>
            <person name="Heitman J."/>
            <person name="Hesse C."/>
            <person name="Hori C."/>
            <person name="Igarashi K."/>
            <person name="Jurgens J.A."/>
            <person name="Kallen N."/>
            <person name="Kersten P."/>
            <person name="Kohler A."/>
            <person name="Kuees U."/>
            <person name="Kumar T.K.A."/>
            <person name="Kuo A."/>
            <person name="LaButti K."/>
            <person name="Larrondo L.F."/>
            <person name="Lindquist E."/>
            <person name="Ling A."/>
            <person name="Lombard V."/>
            <person name="Lucas S."/>
            <person name="Lundell T."/>
            <person name="Martin R."/>
            <person name="McLaughlin D.J."/>
            <person name="Morgenstern I."/>
            <person name="Morin E."/>
            <person name="Murat C."/>
            <person name="Nagy L.G."/>
            <person name="Nolan M."/>
            <person name="Ohm R.A."/>
            <person name="Patyshakuliyeva A."/>
            <person name="Rokas A."/>
            <person name="Ruiz-Duenas F.J."/>
            <person name="Sabat G."/>
            <person name="Salamov A."/>
            <person name="Samejima M."/>
            <person name="Schmutz J."/>
            <person name="Slot J.C."/>
            <person name="St John F."/>
            <person name="Stenlid J."/>
            <person name="Sun H."/>
            <person name="Sun S."/>
            <person name="Syed K."/>
            <person name="Tsang A."/>
            <person name="Wiebenga A."/>
            <person name="Young D."/>
            <person name="Pisabarro A."/>
            <person name="Eastwood D.C."/>
            <person name="Martin F."/>
            <person name="Cullen D."/>
            <person name="Grigoriev I.V."/>
            <person name="Hibbett D.S."/>
        </authorList>
    </citation>
    <scope>NUCLEOTIDE SEQUENCE [LARGE SCALE GENOMIC DNA]</scope>
    <source>
        <strain evidence="3 4">ATCC 11539</strain>
    </source>
</reference>
<keyword evidence="2" id="KW-1133">Transmembrane helix</keyword>
<keyword evidence="2" id="KW-0812">Transmembrane</keyword>
<keyword evidence="2" id="KW-0472">Membrane</keyword>
<dbReference type="STRING" id="670483.S7Q144"/>
<feature type="region of interest" description="Disordered" evidence="1">
    <location>
        <begin position="248"/>
        <end position="271"/>
    </location>
</feature>
<sequence>MQGVFCLGLIWRMEPLEMPRAFCIVQNVLVSLGSFLLTGVTASFTLGTIISLFRPQYNTGTTISPFSWHPRYIIFIVVYPLLASVVYVSLLFRLDAATPTEDLLCEATHPIWVRLFGYAGVPLLLSIPSLLLSSISAICLLKKQAHLPNGRKRGCVYQRQDTLDPLTPLPARRQSRQSKSLEFRTSADIRNANTPTPVPSTLAVPTPVAVPSPTSSAVLSNPHLLQSPGRVPTSPEVASFARKYHLPFNRQPAKSPSPIPRPPSHQSSTYFPSDTSISSVFPTFAPPSRPGSVRSLPAFPDLGALSYRDLIHGKEHEERELGLSKMVSSTAVGGDEDEERWVRSLELSKSELEFVRNAEDREGDGWAAPTYVRRNPLSKMMRDKTTPPLPPSGPAPCAMWHFIVFQITVSVIQMLASITTLIDVGKGRAVPTPFGTQHFALLLVAWCPCFVFGYLPGVRQRLKFWKRRRFF</sequence>
<feature type="transmembrane region" description="Helical" evidence="2">
    <location>
        <begin position="112"/>
        <end position="141"/>
    </location>
</feature>
<feature type="transmembrane region" description="Helical" evidence="2">
    <location>
        <begin position="398"/>
        <end position="418"/>
    </location>
</feature>
<dbReference type="Proteomes" id="UP000030669">
    <property type="component" value="Unassembled WGS sequence"/>
</dbReference>
<protein>
    <submittedName>
        <fullName evidence="3">Uncharacterized protein</fullName>
    </submittedName>
</protein>
<dbReference type="OMA" id="FCLGMIW"/>
<dbReference type="RefSeq" id="XP_007867971.1">
    <property type="nucleotide sequence ID" value="XM_007869780.1"/>
</dbReference>
<dbReference type="HOGENOM" id="CLU_042883_0_0_1"/>
<evidence type="ECO:0000313" key="3">
    <source>
        <dbReference type="EMBL" id="EPQ53666.1"/>
    </source>
</evidence>
<feature type="transmembrane region" description="Helical" evidence="2">
    <location>
        <begin position="73"/>
        <end position="92"/>
    </location>
</feature>